<evidence type="ECO:0000313" key="2">
    <source>
        <dbReference type="EMBL" id="GAA4416704.1"/>
    </source>
</evidence>
<reference evidence="3" key="1">
    <citation type="journal article" date="2019" name="Int. J. Syst. Evol. Microbiol.">
        <title>The Global Catalogue of Microorganisms (GCM) 10K type strain sequencing project: providing services to taxonomists for standard genome sequencing and annotation.</title>
        <authorList>
            <consortium name="The Broad Institute Genomics Platform"/>
            <consortium name="The Broad Institute Genome Sequencing Center for Infectious Disease"/>
            <person name="Wu L."/>
            <person name="Ma J."/>
        </authorList>
    </citation>
    <scope>NUCLEOTIDE SEQUENCE [LARGE SCALE GENOMIC DNA]</scope>
    <source>
        <strain evidence="3">JCM 17925</strain>
    </source>
</reference>
<feature type="region of interest" description="Disordered" evidence="1">
    <location>
        <begin position="37"/>
        <end position="70"/>
    </location>
</feature>
<sequence length="622" mass="65555">MCGLIVYMRQITNLLPILLFAELLWVLTAGSIPAAPFTTPNYPHPSNTPVSRRDTLPNNGTPGDTGQRVQPTIQTVGLSKLAVCPGTLISVAYTTNGDFRADNGFVVQLVDAENNFINLNEPAKANPLLVTIPANKAPDHRYQIRVVSTSPAVYGSVHPIRILPPPTARVEMPDGGTATTIMPGQSTTLQVALSGAGPWSFVLSDSTQVINTLESPYRLMVAPATPTAYNIIRVSNACATGTATGTVIVNVSENPAPALTLKAPGGGYKVCTGTPFQMAFNATGRYTTGNEFVAQIEGDTGSWTNLPGQAAGSPLTTRLPYGITPGKTYRIRVVSTYPTITSDIAQVTVSTQATAILRPDSIRIEDGKSTDLTIDFSGNGPWFVLLSDGTYENGITKTPHKVRVTPANPTGYSITSAGGACGVGEFRGRAFVQVNVPPSTITTGNLSNRTLCYGSEITVPFTSTGRFYAGNKWIVQAGDSTGRFVSLATTYKDGVLKATINPAFLRDTVNTIRLRVIATSPAVNGTETSLTVLAPNTGQALVMGEAAIRPGQTARVRVQFKNGLPPWSFTLSDGTKVSGTFINPFVLTVAPVTTTEYKITSLSSSCGSGIAQGKAVVTVDTN</sequence>
<evidence type="ECO:0000256" key="1">
    <source>
        <dbReference type="SAM" id="MobiDB-lite"/>
    </source>
</evidence>
<protein>
    <recommendedName>
        <fullName evidence="4">Ig-like domain-containing protein</fullName>
    </recommendedName>
</protein>
<name>A0ABP8KUT0_9BACT</name>
<evidence type="ECO:0000313" key="3">
    <source>
        <dbReference type="Proteomes" id="UP001500936"/>
    </source>
</evidence>
<accession>A0ABP8KUT0</accession>
<dbReference type="Proteomes" id="UP001500936">
    <property type="component" value="Unassembled WGS sequence"/>
</dbReference>
<dbReference type="EMBL" id="BAABHB010000014">
    <property type="protein sequence ID" value="GAA4416704.1"/>
    <property type="molecule type" value="Genomic_DNA"/>
</dbReference>
<keyword evidence="3" id="KW-1185">Reference proteome</keyword>
<comment type="caution">
    <text evidence="2">The sequence shown here is derived from an EMBL/GenBank/DDBJ whole genome shotgun (WGS) entry which is preliminary data.</text>
</comment>
<proteinExistence type="predicted"/>
<evidence type="ECO:0008006" key="4">
    <source>
        <dbReference type="Google" id="ProtNLM"/>
    </source>
</evidence>
<organism evidence="2 3">
    <name type="scientific">Nibrella viscosa</name>
    <dbReference type="NCBI Taxonomy" id="1084524"/>
    <lineage>
        <taxon>Bacteria</taxon>
        <taxon>Pseudomonadati</taxon>
        <taxon>Bacteroidota</taxon>
        <taxon>Cytophagia</taxon>
        <taxon>Cytophagales</taxon>
        <taxon>Spirosomataceae</taxon>
        <taxon>Nibrella</taxon>
    </lineage>
</organism>
<gene>
    <name evidence="2" type="ORF">GCM10023187_48380</name>
</gene>
<feature type="compositionally biased region" description="Polar residues" evidence="1">
    <location>
        <begin position="38"/>
        <end position="70"/>
    </location>
</feature>